<dbReference type="Proteomes" id="UP000185766">
    <property type="component" value="Unassembled WGS sequence"/>
</dbReference>
<keyword evidence="1" id="KW-1133">Transmembrane helix</keyword>
<evidence type="ECO:0000313" key="3">
    <source>
        <dbReference type="Proteomes" id="UP000185766"/>
    </source>
</evidence>
<reference evidence="2 3" key="1">
    <citation type="submission" date="2016-10" db="EMBL/GenBank/DDBJ databases">
        <authorList>
            <person name="de Groot N.N."/>
        </authorList>
    </citation>
    <scope>NUCLEOTIDE SEQUENCE [LARGE SCALE GENOMIC DNA]</scope>
    <source>
        <strain evidence="2 3">JCM 19513</strain>
    </source>
</reference>
<organism evidence="2 3">
    <name type="scientific">Atopomonas hussainii</name>
    <dbReference type="NCBI Taxonomy" id="1429083"/>
    <lineage>
        <taxon>Bacteria</taxon>
        <taxon>Pseudomonadati</taxon>
        <taxon>Pseudomonadota</taxon>
        <taxon>Gammaproteobacteria</taxon>
        <taxon>Pseudomonadales</taxon>
        <taxon>Pseudomonadaceae</taxon>
        <taxon>Atopomonas</taxon>
    </lineage>
</organism>
<dbReference type="Pfam" id="PF07963">
    <property type="entry name" value="N_methyl"/>
    <property type="match status" value="1"/>
</dbReference>
<keyword evidence="3" id="KW-1185">Reference proteome</keyword>
<proteinExistence type="predicted"/>
<evidence type="ECO:0000256" key="1">
    <source>
        <dbReference type="SAM" id="Phobius"/>
    </source>
</evidence>
<evidence type="ECO:0000313" key="2">
    <source>
        <dbReference type="EMBL" id="SEL31474.1"/>
    </source>
</evidence>
<dbReference type="InterPro" id="IPR045584">
    <property type="entry name" value="Pilin-like"/>
</dbReference>
<dbReference type="InterPro" id="IPR012902">
    <property type="entry name" value="N_methyl_site"/>
</dbReference>
<dbReference type="AlphaFoldDB" id="A0A1H7P7N8"/>
<dbReference type="EMBL" id="FOAS01000010">
    <property type="protein sequence ID" value="SEL31474.1"/>
    <property type="molecule type" value="Genomic_DNA"/>
</dbReference>
<feature type="transmembrane region" description="Helical" evidence="1">
    <location>
        <begin position="7"/>
        <end position="28"/>
    </location>
</feature>
<keyword evidence="1" id="KW-0472">Membrane</keyword>
<name>A0A1H7P7N8_9GAMM</name>
<accession>A0A1H7P7N8</accession>
<dbReference type="PROSITE" id="PS00409">
    <property type="entry name" value="PROKAR_NTER_METHYL"/>
    <property type="match status" value="1"/>
</dbReference>
<dbReference type="NCBIfam" id="TIGR02532">
    <property type="entry name" value="IV_pilin_GFxxxE"/>
    <property type="match status" value="1"/>
</dbReference>
<dbReference type="RefSeq" id="WP_074868560.1">
    <property type="nucleotide sequence ID" value="NZ_FOAS01000010.1"/>
</dbReference>
<sequence length="154" mass="15648">MRNANQGFTLIELIMVIVILGILAAFALPRFADFGQSARIASLQGLEGSLKSSAAIAHSVHLVNGTAVNAQIPLEGLNITMRNGYPRANASGIDLAANVSGFAASGGGGGANATRTYNITGYTAGAGGCNVTYQAANPNQNRPSPVITRNDGGC</sequence>
<keyword evidence="1" id="KW-0812">Transmembrane</keyword>
<gene>
    <name evidence="2" type="ORF">SAMN05216214_110142</name>
</gene>
<protein>
    <submittedName>
        <fullName evidence="2">MSHA pilin protein MshA</fullName>
    </submittedName>
</protein>
<dbReference type="SUPFAM" id="SSF54523">
    <property type="entry name" value="Pili subunits"/>
    <property type="match status" value="1"/>
</dbReference>
<dbReference type="Gene3D" id="3.30.700.10">
    <property type="entry name" value="Glycoprotein, Type 4 Pilin"/>
    <property type="match status" value="1"/>
</dbReference>